<dbReference type="EMBL" id="CADCTD010000161">
    <property type="protein sequence ID" value="CAA9277421.1"/>
    <property type="molecule type" value="Genomic_DNA"/>
</dbReference>
<reference evidence="1" key="1">
    <citation type="submission" date="2020-02" db="EMBL/GenBank/DDBJ databases">
        <authorList>
            <person name="Meier V. D."/>
        </authorList>
    </citation>
    <scope>NUCLEOTIDE SEQUENCE</scope>
    <source>
        <strain evidence="1">AVDCRST_MAG27</strain>
    </source>
</reference>
<dbReference type="AlphaFoldDB" id="A0A6J4JEZ8"/>
<accession>A0A6J4JEZ8</accession>
<protein>
    <submittedName>
        <fullName evidence="1">Uncharacterized protein</fullName>
    </submittedName>
</protein>
<proteinExistence type="predicted"/>
<gene>
    <name evidence="1" type="ORF">AVDCRST_MAG27-3504</name>
</gene>
<organism evidence="1">
    <name type="scientific">uncultured Craurococcus sp</name>
    <dbReference type="NCBI Taxonomy" id="1135998"/>
    <lineage>
        <taxon>Bacteria</taxon>
        <taxon>Pseudomonadati</taxon>
        <taxon>Pseudomonadota</taxon>
        <taxon>Alphaproteobacteria</taxon>
        <taxon>Acetobacterales</taxon>
        <taxon>Acetobacteraceae</taxon>
        <taxon>Craurococcus</taxon>
        <taxon>environmental samples</taxon>
    </lineage>
</organism>
<sequence>MAGQTAAIRATLEQIRAKVRQQSLEQATASKGKAVGDPQNQAFWDKLALYEGRLRHIIRQLEGREVALSHERNLLWRIPRDLRFSARQSIDSREEVNDDLVELAYLTLRELLEFSGDAASMKVGDWQALGKEVGEAINKALVQKTVEQLQKGPAYSQANAHPHMGLDMLGPLIGLLLAIIMRKRSGARPPARA</sequence>
<evidence type="ECO:0000313" key="1">
    <source>
        <dbReference type="EMBL" id="CAA9277421.1"/>
    </source>
</evidence>
<name>A0A6J4JEZ8_9PROT</name>